<reference evidence="2 3" key="1">
    <citation type="journal article" date="2015" name="Nature">
        <title>rRNA introns, odd ribosomes, and small enigmatic genomes across a large radiation of phyla.</title>
        <authorList>
            <person name="Brown C.T."/>
            <person name="Hug L.A."/>
            <person name="Thomas B.C."/>
            <person name="Sharon I."/>
            <person name="Castelle C.J."/>
            <person name="Singh A."/>
            <person name="Wilkins M.J."/>
            <person name="Williams K.H."/>
            <person name="Banfield J.F."/>
        </authorList>
    </citation>
    <scope>NUCLEOTIDE SEQUENCE [LARGE SCALE GENOMIC DNA]</scope>
</reference>
<evidence type="ECO:0000313" key="3">
    <source>
        <dbReference type="Proteomes" id="UP000034457"/>
    </source>
</evidence>
<dbReference type="STRING" id="1618478.UR68_C0015G0015"/>
<dbReference type="CDD" id="cd22231">
    <property type="entry name" value="RHH_NikR_HicB-like"/>
    <property type="match status" value="1"/>
</dbReference>
<dbReference type="Pfam" id="PF01402">
    <property type="entry name" value="RHH_1"/>
    <property type="match status" value="1"/>
</dbReference>
<dbReference type="InterPro" id="IPR013321">
    <property type="entry name" value="Arc_rbn_hlx_hlx"/>
</dbReference>
<evidence type="ECO:0000313" key="2">
    <source>
        <dbReference type="EMBL" id="KKP72454.1"/>
    </source>
</evidence>
<feature type="domain" description="Ribbon-helix-helix protein CopG" evidence="1">
    <location>
        <begin position="4"/>
        <end position="37"/>
    </location>
</feature>
<evidence type="ECO:0000259" key="1">
    <source>
        <dbReference type="Pfam" id="PF01402"/>
    </source>
</evidence>
<sequence length="95" mass="11015">MSTINISLPSEQVDRIDEFVKKFGFANRSEFVRSIIRVLIREPKLVASAATYPFTTPKTKSTKEIINEFKKTKKYSQAFLKDLEEGLKESDYFQT</sequence>
<name>A0A0G0BSH5_9BACT</name>
<proteinExistence type="predicted"/>
<dbReference type="EMBL" id="LBQC01000015">
    <property type="protein sequence ID" value="KKP72454.1"/>
    <property type="molecule type" value="Genomic_DNA"/>
</dbReference>
<dbReference type="GO" id="GO:0006355">
    <property type="term" value="P:regulation of DNA-templated transcription"/>
    <property type="evidence" value="ECO:0007669"/>
    <property type="project" value="InterPro"/>
</dbReference>
<dbReference type="Proteomes" id="UP000034457">
    <property type="component" value="Unassembled WGS sequence"/>
</dbReference>
<dbReference type="AlphaFoldDB" id="A0A0G0BSH5"/>
<dbReference type="InterPro" id="IPR002145">
    <property type="entry name" value="CopG"/>
</dbReference>
<dbReference type="SUPFAM" id="SSF47598">
    <property type="entry name" value="Ribbon-helix-helix"/>
    <property type="match status" value="1"/>
</dbReference>
<dbReference type="InterPro" id="IPR010985">
    <property type="entry name" value="Ribbon_hlx_hlx"/>
</dbReference>
<protein>
    <recommendedName>
        <fullName evidence="1">Ribbon-helix-helix protein CopG domain-containing protein</fullName>
    </recommendedName>
</protein>
<comment type="caution">
    <text evidence="2">The sequence shown here is derived from an EMBL/GenBank/DDBJ whole genome shotgun (WGS) entry which is preliminary data.</text>
</comment>
<dbReference type="Gene3D" id="1.10.1220.10">
    <property type="entry name" value="Met repressor-like"/>
    <property type="match status" value="1"/>
</dbReference>
<gene>
    <name evidence="2" type="ORF">UR68_C0015G0015</name>
</gene>
<accession>A0A0G0BSH5</accession>
<organism evidence="2 3">
    <name type="scientific">Candidatus Roizmanbacteria bacterium GW2011_GWA2_35_19</name>
    <dbReference type="NCBI Taxonomy" id="1618478"/>
    <lineage>
        <taxon>Bacteria</taxon>
        <taxon>Candidatus Roizmaniibacteriota</taxon>
    </lineage>
</organism>